<organism evidence="1 2">
    <name type="scientific">Acanthoscelides obtectus</name>
    <name type="common">Bean weevil</name>
    <name type="synonym">Bruchus obtectus</name>
    <dbReference type="NCBI Taxonomy" id="200917"/>
    <lineage>
        <taxon>Eukaryota</taxon>
        <taxon>Metazoa</taxon>
        <taxon>Ecdysozoa</taxon>
        <taxon>Arthropoda</taxon>
        <taxon>Hexapoda</taxon>
        <taxon>Insecta</taxon>
        <taxon>Pterygota</taxon>
        <taxon>Neoptera</taxon>
        <taxon>Endopterygota</taxon>
        <taxon>Coleoptera</taxon>
        <taxon>Polyphaga</taxon>
        <taxon>Cucujiformia</taxon>
        <taxon>Chrysomeloidea</taxon>
        <taxon>Chrysomelidae</taxon>
        <taxon>Bruchinae</taxon>
        <taxon>Bruchini</taxon>
        <taxon>Acanthoscelides</taxon>
    </lineage>
</organism>
<keyword evidence="2" id="KW-1185">Reference proteome</keyword>
<evidence type="ECO:0000313" key="1">
    <source>
        <dbReference type="EMBL" id="CAH1980312.1"/>
    </source>
</evidence>
<proteinExistence type="predicted"/>
<dbReference type="Proteomes" id="UP001152888">
    <property type="component" value="Unassembled WGS sequence"/>
</dbReference>
<reference evidence="1" key="1">
    <citation type="submission" date="2022-03" db="EMBL/GenBank/DDBJ databases">
        <authorList>
            <person name="Sayadi A."/>
        </authorList>
    </citation>
    <scope>NUCLEOTIDE SEQUENCE</scope>
</reference>
<accession>A0A9P0KW52</accession>
<dbReference type="EMBL" id="CAKOFQ010006893">
    <property type="protein sequence ID" value="CAH1980312.1"/>
    <property type="molecule type" value="Genomic_DNA"/>
</dbReference>
<gene>
    <name evidence="1" type="ORF">ACAOBT_LOCUS13901</name>
</gene>
<name>A0A9P0KW52_ACAOB</name>
<dbReference type="AlphaFoldDB" id="A0A9P0KW52"/>
<comment type="caution">
    <text evidence="1">The sequence shown here is derived from an EMBL/GenBank/DDBJ whole genome shotgun (WGS) entry which is preliminary data.</text>
</comment>
<sequence>MGAVVLIVKANTSDGKLTKLQSGRHDYLVLPLRLSVKHSSWLIVVTVHC</sequence>
<protein>
    <submittedName>
        <fullName evidence="1">Uncharacterized protein</fullName>
    </submittedName>
</protein>
<evidence type="ECO:0000313" key="2">
    <source>
        <dbReference type="Proteomes" id="UP001152888"/>
    </source>
</evidence>